<organism evidence="2 3">
    <name type="scientific">Methylosinus trichosporium (strain ATCC 35070 / NCIMB 11131 / UNIQEM 75 / OB3b)</name>
    <dbReference type="NCBI Taxonomy" id="595536"/>
    <lineage>
        <taxon>Bacteria</taxon>
        <taxon>Pseudomonadati</taxon>
        <taxon>Pseudomonadota</taxon>
        <taxon>Alphaproteobacteria</taxon>
        <taxon>Hyphomicrobiales</taxon>
        <taxon>Methylocystaceae</taxon>
        <taxon>Methylosinus</taxon>
    </lineage>
</organism>
<dbReference type="AlphaFoldDB" id="A0A2D2D456"/>
<dbReference type="STRING" id="595536.GCA_000178815_01396"/>
<evidence type="ECO:0000256" key="1">
    <source>
        <dbReference type="SAM" id="Phobius"/>
    </source>
</evidence>
<dbReference type="KEGG" id="mtw:CQW49_18980"/>
<keyword evidence="1" id="KW-0472">Membrane</keyword>
<feature type="transmembrane region" description="Helical" evidence="1">
    <location>
        <begin position="104"/>
        <end position="122"/>
    </location>
</feature>
<sequence>MTLRLSKILLVACAGLLGLVTGLGNVLDYGTNFEVVRHVMSMDTTGAGEAMMARAILSDTLHRVAYAAIIAVELAYGGLCLVGAQRLFVALKGGAADFEAAKSMAVAGLTLGVLLYCFGFMIVGGEWLQMWRSAEWNFQQPAFRFLVILAIVLIFLATPEPCDARA</sequence>
<dbReference type="EMBL" id="CP023737">
    <property type="protein sequence ID" value="ATQ69736.1"/>
    <property type="molecule type" value="Genomic_DNA"/>
</dbReference>
<feature type="transmembrane region" description="Helical" evidence="1">
    <location>
        <begin position="142"/>
        <end position="158"/>
    </location>
</feature>
<gene>
    <name evidence="2" type="ORF">CQW49_18980</name>
</gene>
<reference evidence="3" key="1">
    <citation type="submission" date="2017-10" db="EMBL/GenBank/DDBJ databases">
        <title>Completed PacBio SMRT sequence of Methylosinus trichosporium OB3b reveals presence of a third large plasmid.</title>
        <authorList>
            <person name="Charles T.C."/>
            <person name="Lynch M.D.J."/>
            <person name="Heil J.R."/>
            <person name="Cheng J."/>
        </authorList>
    </citation>
    <scope>NUCLEOTIDE SEQUENCE [LARGE SCALE GENOMIC DNA]</scope>
    <source>
        <strain evidence="3">OB3b</strain>
    </source>
</reference>
<dbReference type="Proteomes" id="UP000230709">
    <property type="component" value="Chromosome"/>
</dbReference>
<accession>A0A2D2D456</accession>
<keyword evidence="1" id="KW-1133">Transmembrane helix</keyword>
<evidence type="ECO:0000313" key="2">
    <source>
        <dbReference type="EMBL" id="ATQ69736.1"/>
    </source>
</evidence>
<feature type="transmembrane region" description="Helical" evidence="1">
    <location>
        <begin position="64"/>
        <end position="84"/>
    </location>
</feature>
<dbReference type="Pfam" id="PF09933">
    <property type="entry name" value="DUF2165"/>
    <property type="match status" value="1"/>
</dbReference>
<dbReference type="RefSeq" id="WP_003612972.1">
    <property type="nucleotide sequence ID" value="NZ_ADVE02000001.1"/>
</dbReference>
<proteinExistence type="predicted"/>
<keyword evidence="3" id="KW-1185">Reference proteome</keyword>
<dbReference type="InterPro" id="IPR018681">
    <property type="entry name" value="DUF2165_transmembrane"/>
</dbReference>
<keyword evidence="1" id="KW-0812">Transmembrane</keyword>
<evidence type="ECO:0000313" key="3">
    <source>
        <dbReference type="Proteomes" id="UP000230709"/>
    </source>
</evidence>
<name>A0A2D2D456_METT3</name>
<protein>
    <submittedName>
        <fullName evidence="2">DUF2165 domain-containing protein</fullName>
    </submittedName>
</protein>